<dbReference type="RefSeq" id="WP_007622958.1">
    <property type="nucleotide sequence ID" value="NZ_BAEO01000055.1"/>
</dbReference>
<dbReference type="AlphaFoldDB" id="K6ZBD6"/>
<keyword evidence="3" id="KW-1185">Reference proteome</keyword>
<accession>K6ZBD6</accession>
<gene>
    <name evidence="2" type="ORF">GARC_3791</name>
</gene>
<dbReference type="STRING" id="493475.GARC_3791"/>
<evidence type="ECO:0000313" key="3">
    <source>
        <dbReference type="Proteomes" id="UP000006327"/>
    </source>
</evidence>
<keyword evidence="1" id="KW-1133">Transmembrane helix</keyword>
<protein>
    <submittedName>
        <fullName evidence="2">Uncharacterized protein</fullName>
    </submittedName>
</protein>
<dbReference type="Proteomes" id="UP000006327">
    <property type="component" value="Unassembled WGS sequence"/>
</dbReference>
<evidence type="ECO:0000313" key="2">
    <source>
        <dbReference type="EMBL" id="GAC20745.1"/>
    </source>
</evidence>
<sequence>MDGLCFCEVFGFDVELNEANAEYFFDTINKALATDSFRPRELSKLLRLIVLKIILSFVFLSNKVVLVTESSRELRRAIALVLWL</sequence>
<keyword evidence="1" id="KW-0472">Membrane</keyword>
<dbReference type="EMBL" id="BAEO01000055">
    <property type="protein sequence ID" value="GAC20745.1"/>
    <property type="molecule type" value="Genomic_DNA"/>
</dbReference>
<reference evidence="2 3" key="1">
    <citation type="journal article" date="2017" name="Antonie Van Leeuwenhoek">
        <title>Rhizobium rhizosphaerae sp. nov., a novel species isolated from rice rhizosphere.</title>
        <authorList>
            <person name="Zhao J.J."/>
            <person name="Zhang J."/>
            <person name="Zhang R.J."/>
            <person name="Zhang C.W."/>
            <person name="Yin H.Q."/>
            <person name="Zhang X.X."/>
        </authorList>
    </citation>
    <scope>NUCLEOTIDE SEQUENCE [LARGE SCALE GENOMIC DNA]</scope>
    <source>
        <strain evidence="2 3">BSs20135</strain>
    </source>
</reference>
<feature type="transmembrane region" description="Helical" evidence="1">
    <location>
        <begin position="45"/>
        <end position="66"/>
    </location>
</feature>
<proteinExistence type="predicted"/>
<keyword evidence="1" id="KW-0812">Transmembrane</keyword>
<organism evidence="2 3">
    <name type="scientific">Paraglaciecola arctica BSs20135</name>
    <dbReference type="NCBI Taxonomy" id="493475"/>
    <lineage>
        <taxon>Bacteria</taxon>
        <taxon>Pseudomonadati</taxon>
        <taxon>Pseudomonadota</taxon>
        <taxon>Gammaproteobacteria</taxon>
        <taxon>Alteromonadales</taxon>
        <taxon>Alteromonadaceae</taxon>
        <taxon>Paraglaciecola</taxon>
    </lineage>
</organism>
<evidence type="ECO:0000256" key="1">
    <source>
        <dbReference type="SAM" id="Phobius"/>
    </source>
</evidence>
<comment type="caution">
    <text evidence="2">The sequence shown here is derived from an EMBL/GenBank/DDBJ whole genome shotgun (WGS) entry which is preliminary data.</text>
</comment>
<name>K6ZBD6_9ALTE</name>